<evidence type="ECO:0000256" key="6">
    <source>
        <dbReference type="SAM" id="Coils"/>
    </source>
</evidence>
<evidence type="ECO:0000256" key="3">
    <source>
        <dbReference type="ARBA" id="ARBA00022782"/>
    </source>
</evidence>
<keyword evidence="3" id="KW-0221">Differentiation</keyword>
<reference evidence="7" key="1">
    <citation type="journal article" date="2018" name="Nat. Genet.">
        <title>Extensive intraspecific gene order and gene structural variations between Mo17 and other maize genomes.</title>
        <authorList>
            <person name="Sun S."/>
            <person name="Zhou Y."/>
            <person name="Chen J."/>
            <person name="Shi J."/>
            <person name="Zhao H."/>
            <person name="Zhao H."/>
            <person name="Song W."/>
            <person name="Zhang M."/>
            <person name="Cui Y."/>
            <person name="Dong X."/>
            <person name="Liu H."/>
            <person name="Ma X."/>
            <person name="Jiao Y."/>
            <person name="Wang B."/>
            <person name="Wei X."/>
            <person name="Stein J.C."/>
            <person name="Glaubitz J.C."/>
            <person name="Lu F."/>
            <person name="Yu G."/>
            <person name="Liang C."/>
            <person name="Fengler K."/>
            <person name="Li B."/>
            <person name="Rafalski A."/>
            <person name="Schnable P.S."/>
            <person name="Ware D.H."/>
            <person name="Buckler E.S."/>
            <person name="Lai J."/>
        </authorList>
    </citation>
    <scope>NUCLEOTIDE SEQUENCE [LARGE SCALE GENOMIC DNA]</scope>
    <source>
        <tissue evidence="7">Seedling</tissue>
    </source>
</reference>
<gene>
    <name evidence="7" type="primary">FLXL2_2</name>
    <name evidence="7" type="ORF">Zm00014a_036998</name>
</gene>
<feature type="coiled-coil region" evidence="6">
    <location>
        <begin position="131"/>
        <end position="226"/>
    </location>
</feature>
<dbReference type="AlphaFoldDB" id="A0A3L6FSN3"/>
<dbReference type="GO" id="GO:0030154">
    <property type="term" value="P:cell differentiation"/>
    <property type="evidence" value="ECO:0007669"/>
    <property type="project" value="UniProtKB-KW"/>
</dbReference>
<dbReference type="PANTHER" id="PTHR33405">
    <property type="entry name" value="PROTEIN FLX-LIKE 2"/>
    <property type="match status" value="1"/>
</dbReference>
<dbReference type="InterPro" id="IPR040353">
    <property type="entry name" value="FLX/FLX-like"/>
</dbReference>
<evidence type="ECO:0000256" key="4">
    <source>
        <dbReference type="ARBA" id="ARBA00023054"/>
    </source>
</evidence>
<proteinExistence type="inferred from homology"/>
<evidence type="ECO:0000256" key="2">
    <source>
        <dbReference type="ARBA" id="ARBA00022473"/>
    </source>
</evidence>
<accession>A0A3L6FSN3</accession>
<sequence>MAHRGHLDGLTGQAPALMRHGSFAAGSLSSRSPLQSSSTLEMLENKLAMQTTEVEKLITENQRLASSHVVLRQDIVDTEKEMQMIRTHLGEVQTETDLQIRDLLERIRLMEVDIHSGNVVNKELHQMHMEAKRLITERQMLTLEIEDVTKELQKLSASGDNKSLPELLSELDRLRKEHHNLRSQFEFEKNTNVKQVEQMRTMEMNLITMTKQAEKLRVDVANAERRAQGFPLNPDFPIFNSICSVILSFVGLTVLVGAECCEAAAAQAAAHAAGAQVTASQPGTAQATTVSAAAATDSYAGAYTSYPPAYQQGAQAGAYQQGAQAGVYQQGAQAGAYQQGAQAGAYQQGGQDGAYQQGAQAGAYQQGAQAGAYQQGAQAGAYQQGAQAGAYQQGAQAGAYQQGAQAGAYQQGAQAGAYQQGAQAGAYQQGAQAGAYQQGAQDGAYQQGAQAGAYQQGAQAGAYNYAYDAGTAYAYAGYSGYPVAGYAQSAVPNYSYAAPPQPTSSGAATNAAGGQYGAVGSAGYPTGQTNMVKSGM</sequence>
<keyword evidence="5" id="KW-0287">Flowering</keyword>
<dbReference type="GO" id="GO:0009908">
    <property type="term" value="P:flower development"/>
    <property type="evidence" value="ECO:0007669"/>
    <property type="project" value="UniProtKB-KW"/>
</dbReference>
<comment type="similarity">
    <text evidence="1">Belongs to the FLX family.</text>
</comment>
<keyword evidence="4 6" id="KW-0175">Coiled coil</keyword>
<protein>
    <submittedName>
        <fullName evidence="7">Protein FLX-like 2</fullName>
    </submittedName>
</protein>
<dbReference type="EMBL" id="NCVQ01000003">
    <property type="protein sequence ID" value="PWZ37094.1"/>
    <property type="molecule type" value="Genomic_DNA"/>
</dbReference>
<comment type="caution">
    <text evidence="7">The sequence shown here is derived from an EMBL/GenBank/DDBJ whole genome shotgun (WGS) entry which is preliminary data.</text>
</comment>
<keyword evidence="2" id="KW-0217">Developmental protein</keyword>
<evidence type="ECO:0000313" key="7">
    <source>
        <dbReference type="EMBL" id="PWZ37094.1"/>
    </source>
</evidence>
<dbReference type="PANTHER" id="PTHR33405:SF18">
    <property type="entry name" value="PROTEIN FLX-LIKE 4"/>
    <property type="match status" value="1"/>
</dbReference>
<dbReference type="Proteomes" id="UP000251960">
    <property type="component" value="Chromosome 2"/>
</dbReference>
<evidence type="ECO:0000256" key="5">
    <source>
        <dbReference type="ARBA" id="ARBA00023089"/>
    </source>
</evidence>
<evidence type="ECO:0000256" key="1">
    <source>
        <dbReference type="ARBA" id="ARBA00005405"/>
    </source>
</evidence>
<name>A0A3L6FSN3_MAIZE</name>
<organism evidence="7">
    <name type="scientific">Zea mays</name>
    <name type="common">Maize</name>
    <dbReference type="NCBI Taxonomy" id="4577"/>
    <lineage>
        <taxon>Eukaryota</taxon>
        <taxon>Viridiplantae</taxon>
        <taxon>Streptophyta</taxon>
        <taxon>Embryophyta</taxon>
        <taxon>Tracheophyta</taxon>
        <taxon>Spermatophyta</taxon>
        <taxon>Magnoliopsida</taxon>
        <taxon>Liliopsida</taxon>
        <taxon>Poales</taxon>
        <taxon>Poaceae</taxon>
        <taxon>PACMAD clade</taxon>
        <taxon>Panicoideae</taxon>
        <taxon>Andropogonodae</taxon>
        <taxon>Andropogoneae</taxon>
        <taxon>Tripsacinae</taxon>
        <taxon>Zea</taxon>
    </lineage>
</organism>
<dbReference type="ExpressionAtlas" id="A0A3L6FSN3">
    <property type="expression patterns" value="baseline and differential"/>
</dbReference>